<evidence type="ECO:0000259" key="11">
    <source>
        <dbReference type="PROSITE" id="PS51126"/>
    </source>
</evidence>
<sequence>MADNIYTKGTRVWFADKDQGWISAEVTVVQKGSNDSIKLVFVDERGKEIAIDTTAKDVKEGKGDLPPLRNPPLLETADDLATLSHLNEPSVLHTIRNRYAQHSIYTYSGIVLIAVNPFQRVTLYGPEIIQAYSGRKKGELEPHLFAIAEDAYTRMSREGQGQTIIVSGESGAGKTESAKLIMRFLASVNPPTQGGKARTKASLDESSEVERQILATNPILEAFGNAKTTRNDNSSRFGKYIQILFDGKQEIVGARIRTYLLERSRLVYQPETERNYHIFYQLCAGTPLKERKDLGLDTDVTKFHYLRQGGPSSTPIQGVDDAEEFRGTQQALSTVGISIDKQWAVFKLLAALLHLGNVKITQMRSDANIEDTDPALLLCTRFLGISVAEFKKWTIKKQITTRSEKIVTALNAAQATVVRDSVAKFVYACMFEWLVAIVNESLAGEGGEAANRAEMFIGVLDIYGFEHFQKNSFEQFSINYANEKLQQEFNAHVFKLEQEEYVREEINWTFIDFSDNQPCIDVIEGKLGILALLDEESRLPSGSDASLLQKLNTQLAKPETKNVYKKPRFGNSAFTIAHYALDVTYEVEGFIEKNRDTVPDEHLSLLASTKNTFLKEVLDAALASTKPPESPKPGSPAFSDSGSGGSRRSSMIPDPGRASLAVQGPATGGSRRPGAIAKKPTLGSIFKASLINLMDTLSVTNVHYIRCIKPNELKRAWEFQPQQVLGQLRACGVLETIRISCAGYPSRWTYEEFAERYYMLVPSSEWSPMIKTLEIKPLCSLILQRTIPDEDKYQAGLTKIFFRAGMLAALESMRSDRLNAMVTLVQKNVRRKLAVKKYQTMRKAAIKIQTWWRGVIARRFVQRVRREVNAMKLQTVIRRYMQRRLFVMTRQAIVKLQSCIRGVQARHNYKAARRQDAASRLQRLFRGILVRRTYRSDVRNVIYIQSCLRRRLAKKELKALRTEARSINKFKEISYKLENKVVELTQTLQKRTAEKKELQLKLTELEQQLQTWVTKHEESDTRAKQLQTDLQSANVEISKRDQLLQAKEDIQRRLDEALSRLSEKEAAIQKLTDDLTYQVTRMDAQQKMIDNAPPRTTEDSSVIMTLKNEVSNLREQLNRANALNSLTRGTRTDAPLSPTFAPSLRTAESAGALNGAAQPNGLTASKKTHQRRHSSAGVYSLDPSDHRASVDEIMLSAKRSEAGNPRAVSVAYNGQDVPRFRASNGLSDIYDDPAEEKIKLMLDAKHLDEDVLEGLIRGLKIPAPSLTNPSAVKEILFPANLISLVTNEMWKYGLIPESERFLANVMQTIQSHVMAHQSEDAIVPGIFWLSNVHEMLSFICVAESDMLQGIGPGGESAGREFDWADYERLVSVVKHDLDSLEYNIYHTWMLETKKRLSKMVIPALIESQSLPGFTTSDGGGRLFNRLLNTNSTPAFSMDDVLNLLNKVWKSLRSYFMEESVVQQVITELLKLIGVTSFNDLLMRRNFCSWKRAMQIQYNITRIEEWCKSHNMPEGTLQLEHLMQATKLLQLKKATAADIEIIYDVCWMLSPSQIQRMCTNYFVADYENPISPDILRVVASRVVPNDRNDHLLLAPETEEVGPYELPLPREVSGLETYVPAYLNVSHLRRLAALVA</sequence>
<dbReference type="Proteomes" id="UP000294933">
    <property type="component" value="Unassembled WGS sequence"/>
</dbReference>
<dbReference type="PANTHER" id="PTHR13140">
    <property type="entry name" value="MYOSIN"/>
    <property type="match status" value="1"/>
</dbReference>
<dbReference type="GO" id="GO:0005524">
    <property type="term" value="F:ATP binding"/>
    <property type="evidence" value="ECO:0007669"/>
    <property type="project" value="UniProtKB-UniRule"/>
</dbReference>
<dbReference type="EMBL" id="ML170165">
    <property type="protein sequence ID" value="TDL25057.1"/>
    <property type="molecule type" value="Genomic_DNA"/>
</dbReference>
<dbReference type="InterPro" id="IPR001609">
    <property type="entry name" value="Myosin_head_motor_dom-like"/>
</dbReference>
<gene>
    <name evidence="13" type="ORF">BD410DRAFT_820225</name>
</gene>
<evidence type="ECO:0000256" key="5">
    <source>
        <dbReference type="ARBA" id="ARBA00023123"/>
    </source>
</evidence>
<evidence type="ECO:0000259" key="12">
    <source>
        <dbReference type="PROSITE" id="PS51456"/>
    </source>
</evidence>
<feature type="domain" description="Myosin motor" evidence="12">
    <location>
        <begin position="75"/>
        <end position="815"/>
    </location>
</feature>
<dbReference type="SMART" id="SM00015">
    <property type="entry name" value="IQ"/>
    <property type="match status" value="6"/>
</dbReference>
<dbReference type="GO" id="GO:0016459">
    <property type="term" value="C:myosin complex"/>
    <property type="evidence" value="ECO:0007669"/>
    <property type="project" value="UniProtKB-KW"/>
</dbReference>
<dbReference type="STRING" id="50990.A0A4Y7QBJ9"/>
<evidence type="ECO:0000313" key="13">
    <source>
        <dbReference type="EMBL" id="TDL25057.1"/>
    </source>
</evidence>
<evidence type="ECO:0000256" key="6">
    <source>
        <dbReference type="ARBA" id="ARBA00023175"/>
    </source>
</evidence>
<feature type="domain" description="Dilute" evidence="11">
    <location>
        <begin position="1303"/>
        <end position="1583"/>
    </location>
</feature>
<dbReference type="Gene3D" id="1.20.58.530">
    <property type="match status" value="1"/>
</dbReference>
<accession>A0A4Y7QBJ9</accession>
<dbReference type="InterPro" id="IPR002710">
    <property type="entry name" value="Dilute_dom"/>
</dbReference>
<dbReference type="PANTHER" id="PTHR13140:SF706">
    <property type="entry name" value="DILUTE CLASS UNCONVENTIONAL MYOSIN, ISOFORM C"/>
    <property type="match status" value="1"/>
</dbReference>
<evidence type="ECO:0000256" key="8">
    <source>
        <dbReference type="PROSITE-ProRule" id="PRU00782"/>
    </source>
</evidence>
<keyword evidence="3 8" id="KW-0067">ATP-binding</keyword>
<dbReference type="Gene3D" id="1.10.10.820">
    <property type="match status" value="1"/>
</dbReference>
<feature type="binding site" evidence="8">
    <location>
        <begin position="168"/>
        <end position="175"/>
    </location>
    <ligand>
        <name>ATP</name>
        <dbReference type="ChEBI" id="CHEBI:30616"/>
    </ligand>
</feature>
<evidence type="ECO:0000256" key="2">
    <source>
        <dbReference type="ARBA" id="ARBA00022741"/>
    </source>
</evidence>
<evidence type="ECO:0008006" key="15">
    <source>
        <dbReference type="Google" id="ProtNLM"/>
    </source>
</evidence>
<keyword evidence="4 9" id="KW-0175">Coiled coil</keyword>
<dbReference type="InterPro" id="IPR000048">
    <property type="entry name" value="IQ_motif_EF-hand-BS"/>
</dbReference>
<dbReference type="GO" id="GO:0007015">
    <property type="term" value="P:actin filament organization"/>
    <property type="evidence" value="ECO:0007669"/>
    <property type="project" value="TreeGrafter"/>
</dbReference>
<keyword evidence="5 8" id="KW-0518">Myosin</keyword>
<name>A0A4Y7QBJ9_9AGAM</name>
<dbReference type="CDD" id="cd01380">
    <property type="entry name" value="MYSc_Myo5"/>
    <property type="match status" value="1"/>
</dbReference>
<feature type="region of interest" description="Disordered" evidence="10">
    <location>
        <begin position="1154"/>
        <end position="1183"/>
    </location>
</feature>
<keyword evidence="14" id="KW-1185">Reference proteome</keyword>
<dbReference type="InterPro" id="IPR036103">
    <property type="entry name" value="MYSc_Myo5"/>
</dbReference>
<dbReference type="PRINTS" id="PR00193">
    <property type="entry name" value="MYOSINHEAVY"/>
</dbReference>
<dbReference type="PROSITE" id="PS50096">
    <property type="entry name" value="IQ"/>
    <property type="match status" value="5"/>
</dbReference>
<proteinExistence type="inferred from homology"/>
<protein>
    <recommendedName>
        <fullName evidence="15">Myosin 5</fullName>
    </recommendedName>
</protein>
<evidence type="ECO:0000256" key="4">
    <source>
        <dbReference type="ARBA" id="ARBA00023054"/>
    </source>
</evidence>
<keyword evidence="2 8" id="KW-0547">Nucleotide-binding</keyword>
<evidence type="ECO:0000256" key="3">
    <source>
        <dbReference type="ARBA" id="ARBA00022840"/>
    </source>
</evidence>
<feature type="region of interest" description="Disordered" evidence="10">
    <location>
        <begin position="624"/>
        <end position="675"/>
    </location>
</feature>
<evidence type="ECO:0000313" key="14">
    <source>
        <dbReference type="Proteomes" id="UP000294933"/>
    </source>
</evidence>
<dbReference type="Gene3D" id="6.20.240.20">
    <property type="match status" value="1"/>
</dbReference>
<dbReference type="Gene3D" id="1.20.120.720">
    <property type="entry name" value="Myosin VI head, motor domain, U50 subdomain"/>
    <property type="match status" value="1"/>
</dbReference>
<evidence type="ECO:0000256" key="7">
    <source>
        <dbReference type="ARBA" id="ARBA00023203"/>
    </source>
</evidence>
<dbReference type="GO" id="GO:0000146">
    <property type="term" value="F:microfilament motor activity"/>
    <property type="evidence" value="ECO:0007669"/>
    <property type="project" value="TreeGrafter"/>
</dbReference>
<evidence type="ECO:0000256" key="1">
    <source>
        <dbReference type="ARBA" id="ARBA00008314"/>
    </source>
</evidence>
<dbReference type="PROSITE" id="PS51126">
    <property type="entry name" value="DILUTE"/>
    <property type="match status" value="1"/>
</dbReference>
<dbReference type="Pfam" id="PF00612">
    <property type="entry name" value="IQ"/>
    <property type="match status" value="4"/>
</dbReference>
<dbReference type="InterPro" id="IPR046943">
    <property type="entry name" value="Fungal_Myo2/2A_CBD"/>
</dbReference>
<reference evidence="13 14" key="1">
    <citation type="submission" date="2018-06" db="EMBL/GenBank/DDBJ databases">
        <title>A transcriptomic atlas of mushroom development highlights an independent origin of complex multicellularity.</title>
        <authorList>
            <consortium name="DOE Joint Genome Institute"/>
            <person name="Krizsan K."/>
            <person name="Almasi E."/>
            <person name="Merenyi Z."/>
            <person name="Sahu N."/>
            <person name="Viragh M."/>
            <person name="Koszo T."/>
            <person name="Mondo S."/>
            <person name="Kiss B."/>
            <person name="Balint B."/>
            <person name="Kues U."/>
            <person name="Barry K."/>
            <person name="Hegedus J.C."/>
            <person name="Henrissat B."/>
            <person name="Johnson J."/>
            <person name="Lipzen A."/>
            <person name="Ohm R."/>
            <person name="Nagy I."/>
            <person name="Pangilinan J."/>
            <person name="Yan J."/>
            <person name="Xiong Y."/>
            <person name="Grigoriev I.V."/>
            <person name="Hibbett D.S."/>
            <person name="Nagy L.G."/>
        </authorList>
    </citation>
    <scope>NUCLEOTIDE SEQUENCE [LARGE SCALE GENOMIC DNA]</scope>
    <source>
        <strain evidence="13 14">SZMC22713</strain>
    </source>
</reference>
<comment type="similarity">
    <text evidence="1 8">Belongs to the TRAFAC class myosin-kinesin ATPase superfamily. Myosin family.</text>
</comment>
<keyword evidence="6 8" id="KW-0505">Motor protein</keyword>
<dbReference type="GO" id="GO:0016020">
    <property type="term" value="C:membrane"/>
    <property type="evidence" value="ECO:0007669"/>
    <property type="project" value="TreeGrafter"/>
</dbReference>
<evidence type="ECO:0000256" key="10">
    <source>
        <dbReference type="SAM" id="MobiDB-lite"/>
    </source>
</evidence>
<dbReference type="FunFam" id="1.10.10.820:FF:000001">
    <property type="entry name" value="Myosin heavy chain"/>
    <property type="match status" value="1"/>
</dbReference>
<dbReference type="GO" id="GO:0051015">
    <property type="term" value="F:actin filament binding"/>
    <property type="evidence" value="ECO:0007669"/>
    <property type="project" value="TreeGrafter"/>
</dbReference>
<dbReference type="InterPro" id="IPR036961">
    <property type="entry name" value="Kinesin_motor_dom_sf"/>
</dbReference>
<dbReference type="GO" id="GO:0005737">
    <property type="term" value="C:cytoplasm"/>
    <property type="evidence" value="ECO:0007669"/>
    <property type="project" value="TreeGrafter"/>
</dbReference>
<dbReference type="CDD" id="cd15480">
    <property type="entry name" value="fMyo2p_CBD"/>
    <property type="match status" value="1"/>
</dbReference>
<dbReference type="SUPFAM" id="SSF50084">
    <property type="entry name" value="Myosin S1 fragment, N-terminal domain"/>
    <property type="match status" value="1"/>
</dbReference>
<evidence type="ECO:0000256" key="9">
    <source>
        <dbReference type="SAM" id="Coils"/>
    </source>
</evidence>
<dbReference type="CDD" id="cd23766">
    <property type="entry name" value="IQCG"/>
    <property type="match status" value="1"/>
</dbReference>
<dbReference type="Pfam" id="PF00063">
    <property type="entry name" value="Myosin_head"/>
    <property type="match status" value="1"/>
</dbReference>
<dbReference type="InterPro" id="IPR027417">
    <property type="entry name" value="P-loop_NTPase"/>
</dbReference>
<dbReference type="SUPFAM" id="SSF52540">
    <property type="entry name" value="P-loop containing nucleoside triphosphate hydrolases"/>
    <property type="match status" value="1"/>
</dbReference>
<dbReference type="Pfam" id="PF01843">
    <property type="entry name" value="DIL"/>
    <property type="match status" value="1"/>
</dbReference>
<dbReference type="SMART" id="SM00242">
    <property type="entry name" value="MYSc"/>
    <property type="match status" value="1"/>
</dbReference>
<keyword evidence="7 8" id="KW-0009">Actin-binding</keyword>
<organism evidence="13 14">
    <name type="scientific">Rickenella mellea</name>
    <dbReference type="NCBI Taxonomy" id="50990"/>
    <lineage>
        <taxon>Eukaryota</taxon>
        <taxon>Fungi</taxon>
        <taxon>Dikarya</taxon>
        <taxon>Basidiomycota</taxon>
        <taxon>Agaricomycotina</taxon>
        <taxon>Agaricomycetes</taxon>
        <taxon>Hymenochaetales</taxon>
        <taxon>Rickenellaceae</taxon>
        <taxon>Rickenella</taxon>
    </lineage>
</organism>
<dbReference type="VEuPathDB" id="FungiDB:BD410DRAFT_820225"/>
<feature type="region of interest" description="Actin-binding" evidence="8">
    <location>
        <begin position="690"/>
        <end position="712"/>
    </location>
</feature>
<dbReference type="Gene3D" id="3.40.850.10">
    <property type="entry name" value="Kinesin motor domain"/>
    <property type="match status" value="1"/>
</dbReference>
<dbReference type="SMART" id="SM01132">
    <property type="entry name" value="DIL"/>
    <property type="match status" value="1"/>
</dbReference>
<feature type="coiled-coil region" evidence="9">
    <location>
        <begin position="981"/>
        <end position="1074"/>
    </location>
</feature>
<dbReference type="PROSITE" id="PS51456">
    <property type="entry name" value="MYOSIN_MOTOR"/>
    <property type="match status" value="1"/>
</dbReference>
<dbReference type="OrthoDB" id="6108017at2759"/>
<dbReference type="Gene3D" id="1.20.5.190">
    <property type="match status" value="3"/>
</dbReference>